<reference evidence="2 3" key="1">
    <citation type="submission" date="2015-10" db="EMBL/GenBank/DDBJ databases">
        <title>Transcriptomic analysis of a linuron degrading triple-species bacterial consortium.</title>
        <authorList>
            <person name="Albers P."/>
        </authorList>
    </citation>
    <scope>NUCLEOTIDE SEQUENCE [LARGE SCALE GENOMIC DNA]</scope>
    <source>
        <strain evidence="2 3">WDL6</strain>
    </source>
</reference>
<accession>A0A109BCI6</accession>
<comment type="caution">
    <text evidence="2">The sequence shown here is derived from an EMBL/GenBank/DDBJ whole genome shotgun (WGS) entry which is preliminary data.</text>
</comment>
<evidence type="ECO:0000256" key="1">
    <source>
        <dbReference type="SAM" id="MobiDB-lite"/>
    </source>
</evidence>
<evidence type="ECO:0000313" key="3">
    <source>
        <dbReference type="Proteomes" id="UP000059074"/>
    </source>
</evidence>
<sequence>MRTLIISYDLAQPQRNKHILAQQIMSIGRSWARPLEQTWYVRTDAAADEVEELLRVVLESDDGLLVQATRDEAVMTNTALRWFRQRQPEIGAGPNGGGNNNVIAFPAPQPVSDDQEELPFDLAEAC</sequence>
<gene>
    <name evidence="2" type="ORF">APY04_2474</name>
</gene>
<name>A0A109BCI6_HYPSL</name>
<dbReference type="PATRIC" id="fig|121290.4.peg.376"/>
<protein>
    <submittedName>
        <fullName evidence="2">Uncharacterized protein</fullName>
    </submittedName>
</protein>
<organism evidence="2 3">
    <name type="scientific">Hyphomicrobium sulfonivorans</name>
    <dbReference type="NCBI Taxonomy" id="121290"/>
    <lineage>
        <taxon>Bacteria</taxon>
        <taxon>Pseudomonadati</taxon>
        <taxon>Pseudomonadota</taxon>
        <taxon>Alphaproteobacteria</taxon>
        <taxon>Hyphomicrobiales</taxon>
        <taxon>Hyphomicrobiaceae</taxon>
        <taxon>Hyphomicrobium</taxon>
    </lineage>
</organism>
<evidence type="ECO:0000313" key="2">
    <source>
        <dbReference type="EMBL" id="KWT66278.1"/>
    </source>
</evidence>
<dbReference type="STRING" id="121290.APY04_2474"/>
<dbReference type="Proteomes" id="UP000059074">
    <property type="component" value="Unassembled WGS sequence"/>
</dbReference>
<proteinExistence type="predicted"/>
<keyword evidence="3" id="KW-1185">Reference proteome</keyword>
<dbReference type="RefSeq" id="WP_068462877.1">
    <property type="nucleotide sequence ID" value="NZ_JAEFBX010000001.1"/>
</dbReference>
<dbReference type="AlphaFoldDB" id="A0A109BCI6"/>
<dbReference type="OrthoDB" id="2656750at2"/>
<feature type="region of interest" description="Disordered" evidence="1">
    <location>
        <begin position="88"/>
        <end position="118"/>
    </location>
</feature>
<dbReference type="EMBL" id="LMTR01000073">
    <property type="protein sequence ID" value="KWT66278.1"/>
    <property type="molecule type" value="Genomic_DNA"/>
</dbReference>